<accession>A0A4Y2IRY2</accession>
<protein>
    <submittedName>
        <fullName evidence="2">Uncharacterized protein</fullName>
    </submittedName>
</protein>
<dbReference type="Proteomes" id="UP000499080">
    <property type="component" value="Unassembled WGS sequence"/>
</dbReference>
<name>A0A4Y2IRY2_ARAVE</name>
<comment type="caution">
    <text evidence="2">The sequence shown here is derived from an EMBL/GenBank/DDBJ whole genome shotgun (WGS) entry which is preliminary data.</text>
</comment>
<keyword evidence="3" id="KW-1185">Reference proteome</keyword>
<evidence type="ECO:0000313" key="3">
    <source>
        <dbReference type="Proteomes" id="UP000499080"/>
    </source>
</evidence>
<proteinExistence type="predicted"/>
<reference evidence="2 3" key="1">
    <citation type="journal article" date="2019" name="Sci. Rep.">
        <title>Orb-weaving spider Araneus ventricosus genome elucidates the spidroin gene catalogue.</title>
        <authorList>
            <person name="Kono N."/>
            <person name="Nakamura H."/>
            <person name="Ohtoshi R."/>
            <person name="Moran D.A.P."/>
            <person name="Shinohara A."/>
            <person name="Yoshida Y."/>
            <person name="Fujiwara M."/>
            <person name="Mori M."/>
            <person name="Tomita M."/>
            <person name="Arakawa K."/>
        </authorList>
    </citation>
    <scope>NUCLEOTIDE SEQUENCE [LARGE SCALE GENOMIC DNA]</scope>
</reference>
<sequence length="88" mass="9936">MWACCTLNHALRPDAVPPARHGCLERGLPAQVSPRHPIKAQYYEVVQKNPRVSSKHNVNTTKPVNNSISGRTNLQFFRKEQAINEGFN</sequence>
<feature type="region of interest" description="Disordered" evidence="1">
    <location>
        <begin position="50"/>
        <end position="69"/>
    </location>
</feature>
<gene>
    <name evidence="2" type="ORF">AVEN_62399_1</name>
</gene>
<evidence type="ECO:0000256" key="1">
    <source>
        <dbReference type="SAM" id="MobiDB-lite"/>
    </source>
</evidence>
<evidence type="ECO:0000313" key="2">
    <source>
        <dbReference type="EMBL" id="GBM79652.1"/>
    </source>
</evidence>
<dbReference type="EMBL" id="BGPR01002833">
    <property type="protein sequence ID" value="GBM79652.1"/>
    <property type="molecule type" value="Genomic_DNA"/>
</dbReference>
<dbReference type="AlphaFoldDB" id="A0A4Y2IRY2"/>
<organism evidence="2 3">
    <name type="scientific">Araneus ventricosus</name>
    <name type="common">Orbweaver spider</name>
    <name type="synonym">Epeira ventricosa</name>
    <dbReference type="NCBI Taxonomy" id="182803"/>
    <lineage>
        <taxon>Eukaryota</taxon>
        <taxon>Metazoa</taxon>
        <taxon>Ecdysozoa</taxon>
        <taxon>Arthropoda</taxon>
        <taxon>Chelicerata</taxon>
        <taxon>Arachnida</taxon>
        <taxon>Araneae</taxon>
        <taxon>Araneomorphae</taxon>
        <taxon>Entelegynae</taxon>
        <taxon>Araneoidea</taxon>
        <taxon>Araneidae</taxon>
        <taxon>Araneus</taxon>
    </lineage>
</organism>